<feature type="transmembrane region" description="Helical" evidence="1">
    <location>
        <begin position="445"/>
        <end position="464"/>
    </location>
</feature>
<dbReference type="SUPFAM" id="SSF52151">
    <property type="entry name" value="FabD/lysophospholipase-like"/>
    <property type="match status" value="1"/>
</dbReference>
<feature type="transmembrane region" description="Helical" evidence="1">
    <location>
        <begin position="48"/>
        <end position="65"/>
    </location>
</feature>
<feature type="transmembrane region" description="Helical" evidence="1">
    <location>
        <begin position="581"/>
        <end position="604"/>
    </location>
</feature>
<keyword evidence="1" id="KW-1133">Transmembrane helix</keyword>
<feature type="transmembrane region" description="Helical" evidence="1">
    <location>
        <begin position="120"/>
        <end position="142"/>
    </location>
</feature>
<dbReference type="InterPro" id="IPR016035">
    <property type="entry name" value="Acyl_Trfase/lysoPLipase"/>
</dbReference>
<feature type="transmembrane region" description="Helical" evidence="1">
    <location>
        <begin position="484"/>
        <end position="505"/>
    </location>
</feature>
<organism evidence="2 3">
    <name type="scientific">Mycobacterium palustre</name>
    <dbReference type="NCBI Taxonomy" id="153971"/>
    <lineage>
        <taxon>Bacteria</taxon>
        <taxon>Bacillati</taxon>
        <taxon>Actinomycetota</taxon>
        <taxon>Actinomycetes</taxon>
        <taxon>Mycobacteriales</taxon>
        <taxon>Mycobacteriaceae</taxon>
        <taxon>Mycobacterium</taxon>
        <taxon>Mycobacterium simiae complex</taxon>
    </lineage>
</organism>
<feature type="transmembrane region" description="Helical" evidence="1">
    <location>
        <begin position="347"/>
        <end position="370"/>
    </location>
</feature>
<evidence type="ECO:0000256" key="1">
    <source>
        <dbReference type="SAM" id="Phobius"/>
    </source>
</evidence>
<evidence type="ECO:0000313" key="3">
    <source>
        <dbReference type="Proteomes" id="UP000193529"/>
    </source>
</evidence>
<feature type="transmembrane region" description="Helical" evidence="1">
    <location>
        <begin position="532"/>
        <end position="561"/>
    </location>
</feature>
<accession>A0A1X1ZRY9</accession>
<gene>
    <name evidence="2" type="ORF">AWC19_05045</name>
</gene>
<evidence type="ECO:0008006" key="4">
    <source>
        <dbReference type="Google" id="ProtNLM"/>
    </source>
</evidence>
<keyword evidence="1" id="KW-0812">Transmembrane</keyword>
<dbReference type="STRING" id="153971.AWC19_05045"/>
<keyword evidence="1" id="KW-0472">Membrane</keyword>
<dbReference type="EMBL" id="LQPJ01000089">
    <property type="protein sequence ID" value="ORW26133.1"/>
    <property type="molecule type" value="Genomic_DNA"/>
</dbReference>
<dbReference type="Proteomes" id="UP000193529">
    <property type="component" value="Unassembled WGS sequence"/>
</dbReference>
<keyword evidence="3" id="KW-1185">Reference proteome</keyword>
<name>A0A1X1ZRY9_9MYCO</name>
<comment type="caution">
    <text evidence="2">The sequence shown here is derived from an EMBL/GenBank/DDBJ whole genome shotgun (WGS) entry which is preliminary data.</text>
</comment>
<proteinExistence type="predicted"/>
<dbReference type="Gene3D" id="3.40.1090.10">
    <property type="entry name" value="Cytosolic phospholipase A2 catalytic domain"/>
    <property type="match status" value="1"/>
</dbReference>
<evidence type="ECO:0000313" key="2">
    <source>
        <dbReference type="EMBL" id="ORW26133.1"/>
    </source>
</evidence>
<sequence length="1002" mass="107072">MIATGAVLAFLGPPGAFTPGLTRYTFGDRGPGVADIPSRLPAALHSDLWLIAGYGAVLAGCALICRARANSELDCLMARFIGAAVVVAVLASVAQDVLLWSTLRPAWDTDRLRTATAAAAIVKMCTLAVAAVGLIGSAWIVVRGATAAIGRVWRRPWWEGVLARKELPDPKPTDEAVKESGGSVAKLMEDQQSWLNAYNVPGVTAALKGRTEPLRALCLSGGGVRSACVAMGAMQVFSSPLRACDAGATWRRGAGGTLLEGFDYVISVSGGGYAAGARLLGVQGRRLDRDGKPKPLPPDQILDNVAALSERFEEGSEEFDHVRRGSSYIADSPLGLVRALGQVLKNLVASLATIFSVPVLAGAAIGWLLARIPIAAFPPVPPGQPAAETKQHQDYFLSLFAQPAAYWAVGFFAVWAVLLTLIALAIEWKWAGPMSEDWRAQISGWARASAGFALVVFAVTIAIPGLMRLCRWAGDHTPSGPGSAFAAVSGVVGLNYLAALTAMVWRDKDKLAERVGANRSVSFLKRVLPPEVIALLLTLATLAVLLLVWLALLGSFAAGVFDYDTKDGWGPHRAVLLSWHWWWLGGLAFTTLFLGFADVTSLSLHPFYRRRLARTFAVRRTPDTGQPNAAEPYPASEPTWLHLYGRTGRGPQFVFACSATITGPDKPAPGLNAVSYVMSADYIGGPELGWFRTRELFAASPARIRRDLTVQAAVAVSGAAFASAMGRQDKGIEKLLAISGARLGTWLPNPNFVRQLEEFEERRSSGADPAGADDLPRVWPASLPSVRGAGYLYREILGINNKNARLVQVTDGGHYDNSGLVEALRRRCQLIFVIDGGGDPPPLPLGLTDALRLAKYELGVDVTLNQTGAYSVEAIAPGSGTRFSEDNALAGLNDRITRGAVVEGTITYPAAAGLRQRTGRLIFVKAVVSQACPYWLLTYAAANEIFPHDPTSDQWFNEGQFAAYTELGRVIAREAVECLANGTSVDARRHQDADEGQPHTGR</sequence>
<protein>
    <recommendedName>
        <fullName evidence="4">PNPLA domain-containing protein</fullName>
    </recommendedName>
</protein>
<dbReference type="AlphaFoldDB" id="A0A1X1ZRY9"/>
<reference evidence="2 3" key="1">
    <citation type="submission" date="2016-01" db="EMBL/GenBank/DDBJ databases">
        <title>The new phylogeny of the genus Mycobacterium.</title>
        <authorList>
            <person name="Tarcisio F."/>
            <person name="Conor M."/>
            <person name="Antonella G."/>
            <person name="Elisabetta G."/>
            <person name="Giulia F.S."/>
            <person name="Sara T."/>
            <person name="Anna F."/>
            <person name="Clotilde B."/>
            <person name="Roberto B."/>
            <person name="Veronica D.S."/>
            <person name="Fabio R."/>
            <person name="Monica P."/>
            <person name="Olivier J."/>
            <person name="Enrico T."/>
            <person name="Nicola S."/>
        </authorList>
    </citation>
    <scope>NUCLEOTIDE SEQUENCE [LARGE SCALE GENOMIC DNA]</scope>
    <source>
        <strain evidence="2 3">DSM 44572</strain>
    </source>
</reference>
<feature type="transmembrane region" description="Helical" evidence="1">
    <location>
        <begin position="404"/>
        <end position="424"/>
    </location>
</feature>
<feature type="transmembrane region" description="Helical" evidence="1">
    <location>
        <begin position="77"/>
        <end position="100"/>
    </location>
</feature>